<dbReference type="STRING" id="1724.GCA_001044175_01005"/>
<protein>
    <submittedName>
        <fullName evidence="2">Uncharacterized protein DUF4192</fullName>
    </submittedName>
</protein>
<dbReference type="InterPro" id="IPR025447">
    <property type="entry name" value="DUF4192"/>
</dbReference>
<dbReference type="Pfam" id="PF13830">
    <property type="entry name" value="DUF4192"/>
    <property type="match status" value="1"/>
</dbReference>
<evidence type="ECO:0000256" key="1">
    <source>
        <dbReference type="SAM" id="MobiDB-lite"/>
    </source>
</evidence>
<proteinExistence type="predicted"/>
<keyword evidence="3" id="KW-1185">Reference proteome</keyword>
<gene>
    <name evidence="2" type="ORF">ATK06_1685</name>
</gene>
<organism evidence="2 3">
    <name type="scientific">Corynebacterium renale</name>
    <dbReference type="NCBI Taxonomy" id="1724"/>
    <lineage>
        <taxon>Bacteria</taxon>
        <taxon>Bacillati</taxon>
        <taxon>Actinomycetota</taxon>
        <taxon>Actinomycetes</taxon>
        <taxon>Mycobacteriales</taxon>
        <taxon>Corynebacteriaceae</taxon>
        <taxon>Corynebacterium</taxon>
    </lineage>
</organism>
<dbReference type="Proteomes" id="UP000221653">
    <property type="component" value="Unassembled WGS sequence"/>
</dbReference>
<comment type="caution">
    <text evidence="2">The sequence shown here is derived from an EMBL/GenBank/DDBJ whole genome shotgun (WGS) entry which is preliminary data.</text>
</comment>
<accession>A0A2A9DPQ6</accession>
<name>A0A2A9DPQ6_9CORY</name>
<reference evidence="2 3" key="1">
    <citation type="submission" date="2017-10" db="EMBL/GenBank/DDBJ databases">
        <title>Sequencing the genomes of 1000 actinobacteria strains.</title>
        <authorList>
            <person name="Klenk H.-P."/>
        </authorList>
    </citation>
    <scope>NUCLEOTIDE SEQUENCE [LARGE SCALE GENOMIC DNA]</scope>
    <source>
        <strain evidence="2 3">DSM 20688</strain>
    </source>
</reference>
<dbReference type="AlphaFoldDB" id="A0A2A9DPQ6"/>
<feature type="region of interest" description="Disordered" evidence="1">
    <location>
        <begin position="1"/>
        <end position="26"/>
    </location>
</feature>
<evidence type="ECO:0000313" key="3">
    <source>
        <dbReference type="Proteomes" id="UP000221653"/>
    </source>
</evidence>
<sequence length="372" mass="40335">MHGGEEHTVLQQHSAGARGADRTEHSDPVTLVTSLIGAFETTELGTVIVMTWPKSQDLDGGLGNTQAFHLYAGGNQASDSALGVKERFLELTRGAYWACVVLSECPATNWALRDFIEPLMVIEPEDELSSTCRGIWATSALRPGECLWAHQLIAGAGNPLYLGKLGNASPAAADAGLVKISQALVDCPYDVAASRKRAHDFRDSIETELEVMGCSKELEQAIEALGNIFCGLNKNYGAETLNDIAPTPEDLTHLLYLTLDNVLLRDVALNLAVAMPEFVMCVYSDVATATSGPAWANALSICAVAAINIGMSDYAYGLLEEVRRTYREHSLSSLLLSLMEQGREDAIARAVEHAYAFICDQYRVRPRLDVLM</sequence>
<evidence type="ECO:0000313" key="2">
    <source>
        <dbReference type="EMBL" id="PFG28573.1"/>
    </source>
</evidence>
<dbReference type="EMBL" id="PDJF01000001">
    <property type="protein sequence ID" value="PFG28573.1"/>
    <property type="molecule type" value="Genomic_DNA"/>
</dbReference>